<sequence length="9" mass="959">MNGKARGIL</sequence>
<evidence type="ECO:0000313" key="2">
    <source>
        <dbReference type="Proteomes" id="UP000008367"/>
    </source>
</evidence>
<feature type="non-terminal residue" evidence="1">
    <location>
        <position position="9"/>
    </location>
</feature>
<proteinExistence type="predicted"/>
<accession>A0A454CT25</accession>
<name>A0A454CT25_VIBHA</name>
<comment type="caution">
    <text evidence="1">The sequence shown here is derived from an EMBL/GenBank/DDBJ whole genome shotgun (WGS) entry which is preliminary data.</text>
</comment>
<evidence type="ECO:0000313" key="1">
    <source>
        <dbReference type="EMBL" id="EKM29545.1"/>
    </source>
</evidence>
<keyword evidence="1" id="KW-0449">Lipoprotein</keyword>
<reference evidence="1 2" key="1">
    <citation type="submission" date="2012-10" db="EMBL/GenBank/DDBJ databases">
        <title>Genome sequence of Vibrio Cholerae HENC-02.</title>
        <authorList>
            <person name="Eppinger M."/>
            <person name="Hasan N.A."/>
            <person name="Sengamalay N."/>
            <person name="Hine E."/>
            <person name="Su Q."/>
            <person name="Daugherty S.C."/>
            <person name="Young S."/>
            <person name="Sadzewicz L."/>
            <person name="Tallon L."/>
            <person name="Cebula T.A."/>
            <person name="Ravel J."/>
            <person name="Colwell R.R."/>
        </authorList>
    </citation>
    <scope>NUCLEOTIDE SEQUENCE [LARGE SCALE GENOMIC DNA]</scope>
    <source>
        <strain evidence="1 2">HENC-02</strain>
    </source>
</reference>
<dbReference type="EMBL" id="AJSR01002043">
    <property type="protein sequence ID" value="EKM29545.1"/>
    <property type="molecule type" value="Genomic_DNA"/>
</dbReference>
<organism evidence="1 2">
    <name type="scientific">Vibrio harveyi</name>
    <name type="common">Beneckea harveyi</name>
    <dbReference type="NCBI Taxonomy" id="669"/>
    <lineage>
        <taxon>Bacteria</taxon>
        <taxon>Pseudomonadati</taxon>
        <taxon>Pseudomonadota</taxon>
        <taxon>Gammaproteobacteria</taxon>
        <taxon>Vibrionales</taxon>
        <taxon>Vibrionaceae</taxon>
        <taxon>Vibrio</taxon>
    </lineage>
</organism>
<gene>
    <name evidence="1" type="ORF">VCHENC02_4652A</name>
</gene>
<protein>
    <submittedName>
        <fullName evidence="1">Putative lipoprotein</fullName>
    </submittedName>
</protein>
<dbReference type="Proteomes" id="UP000008367">
    <property type="component" value="Unassembled WGS sequence"/>
</dbReference>